<dbReference type="Pfam" id="PF01926">
    <property type="entry name" value="MMR_HSR1"/>
    <property type="match status" value="1"/>
</dbReference>
<evidence type="ECO:0000256" key="2">
    <source>
        <dbReference type="ARBA" id="ARBA00023134"/>
    </source>
</evidence>
<evidence type="ECO:0000259" key="5">
    <source>
        <dbReference type="Pfam" id="PF18133"/>
    </source>
</evidence>
<keyword evidence="2" id="KW-0342">GTP-binding</keyword>
<organism evidence="6 7">
    <name type="scientific">Paenibacillus borealis</name>
    <dbReference type="NCBI Taxonomy" id="160799"/>
    <lineage>
        <taxon>Bacteria</taxon>
        <taxon>Bacillati</taxon>
        <taxon>Bacillota</taxon>
        <taxon>Bacilli</taxon>
        <taxon>Bacillales</taxon>
        <taxon>Paenibacillaceae</taxon>
        <taxon>Paenibacillus</taxon>
    </lineage>
</organism>
<evidence type="ECO:0000259" key="3">
    <source>
        <dbReference type="Pfam" id="PF01926"/>
    </source>
</evidence>
<evidence type="ECO:0000313" key="6">
    <source>
        <dbReference type="EMBL" id="OMD52376.1"/>
    </source>
</evidence>
<keyword evidence="1" id="KW-0547">Nucleotide-binding</keyword>
<dbReference type="InterPro" id="IPR006073">
    <property type="entry name" value="GTP-bd"/>
</dbReference>
<dbReference type="PANTHER" id="PTHR42714">
    <property type="entry name" value="TRNA MODIFICATION GTPASE GTPBP3"/>
    <property type="match status" value="1"/>
</dbReference>
<dbReference type="InterPro" id="IPR027417">
    <property type="entry name" value="P-loop_NTPase"/>
</dbReference>
<dbReference type="RefSeq" id="WP_076109238.1">
    <property type="nucleotide sequence ID" value="NZ_MPTB01000003.1"/>
</dbReference>
<dbReference type="InterPro" id="IPR005225">
    <property type="entry name" value="Small_GTP-bd"/>
</dbReference>
<gene>
    <name evidence="6" type="ORF">BSK56_02890</name>
</gene>
<accession>A0ABX3HRE3</accession>
<dbReference type="Gene3D" id="3.40.50.11410">
    <property type="match status" value="1"/>
</dbReference>
<evidence type="ECO:0000256" key="1">
    <source>
        <dbReference type="ARBA" id="ARBA00022741"/>
    </source>
</evidence>
<dbReference type="Gene3D" id="3.40.50.11420">
    <property type="match status" value="1"/>
</dbReference>
<feature type="domain" description="Hydrogen maturase F dimerization" evidence="4">
    <location>
        <begin position="189"/>
        <end position="287"/>
    </location>
</feature>
<sequence length="422" mass="46172">MSLNDTPRGERMHIAVFGRRNAGKSSVINALGGQETSIVSPVSGTTTDPVYQPMELLPVGPVVLIDTAGLDDSGSLGEQRIRKTNQVLSKTDLALLVIDAVQGVSEFEHNLLQNLSFKKIPVILLLNKVDLLEEHGNGEEHTVVAAKAKVEDQLHLKPMLFSALRNTGITDLKAAIVRELPRDEDRFRLVGDLLNPGDLAVLVVPIDKAAPKGRLILPQQQTIRDIMECDAVAVVTKEQELGHTLKTLGRKPNVVITDSQAFLKVQADTPKDIPLTSFSILFARYKGDLPQLVRGVRAIGRLQDGDRVLIAEACTHHRQSDDIASVKIPRWLRELTGRQLQIEHAAGSDFPAGLGGYSLIIHCGACMLNRRAMLGRLEEAEHAGVPIVNYGVFIAYVQGVFPRAIEMFPSAMLAWEEGAYNH</sequence>
<keyword evidence="7" id="KW-1185">Reference proteome</keyword>
<name>A0ABX3HRE3_PAEBO</name>
<evidence type="ECO:0000313" key="7">
    <source>
        <dbReference type="Proteomes" id="UP000187412"/>
    </source>
</evidence>
<reference evidence="6 7" key="1">
    <citation type="submission" date="2016-10" db="EMBL/GenBank/DDBJ databases">
        <title>Paenibacillus species isolates.</title>
        <authorList>
            <person name="Beno S.M."/>
        </authorList>
    </citation>
    <scope>NUCLEOTIDE SEQUENCE [LARGE SCALE GENOMIC DNA]</scope>
    <source>
        <strain evidence="6 7">FSL H7-0744</strain>
    </source>
</reference>
<dbReference type="CDD" id="cd00880">
    <property type="entry name" value="Era_like"/>
    <property type="match status" value="1"/>
</dbReference>
<dbReference type="Pfam" id="PF18128">
    <property type="entry name" value="HydF_dimer"/>
    <property type="match status" value="1"/>
</dbReference>
<dbReference type="PANTHER" id="PTHR42714:SF6">
    <property type="entry name" value="TRANSLATION INITIATION FACTOR IF-2"/>
    <property type="match status" value="1"/>
</dbReference>
<dbReference type="NCBIfam" id="TIGR03918">
    <property type="entry name" value="GTP_HydF"/>
    <property type="match status" value="1"/>
</dbReference>
<dbReference type="InterPro" id="IPR041606">
    <property type="entry name" value="HydF_dimer"/>
</dbReference>
<dbReference type="Pfam" id="PF18133">
    <property type="entry name" value="HydF_tetramer"/>
    <property type="match status" value="1"/>
</dbReference>
<dbReference type="InterPro" id="IPR040644">
    <property type="entry name" value="HydF_tetramer"/>
</dbReference>
<evidence type="ECO:0000259" key="4">
    <source>
        <dbReference type="Pfam" id="PF18128"/>
    </source>
</evidence>
<dbReference type="SUPFAM" id="SSF52540">
    <property type="entry name" value="P-loop containing nucleoside triphosphate hydrolases"/>
    <property type="match status" value="1"/>
</dbReference>
<feature type="domain" description="Hydrogen maturase F tetramerization" evidence="5">
    <location>
        <begin position="291"/>
        <end position="407"/>
    </location>
</feature>
<dbReference type="InterPro" id="IPR023873">
    <property type="entry name" value="FeFe-hyd_GTPase_HydF"/>
</dbReference>
<dbReference type="EMBL" id="MPTB01000003">
    <property type="protein sequence ID" value="OMD52376.1"/>
    <property type="molecule type" value="Genomic_DNA"/>
</dbReference>
<feature type="domain" description="G" evidence="3">
    <location>
        <begin position="13"/>
        <end position="128"/>
    </location>
</feature>
<dbReference type="NCBIfam" id="TIGR00231">
    <property type="entry name" value="small_GTP"/>
    <property type="match status" value="1"/>
</dbReference>
<dbReference type="Gene3D" id="3.40.50.300">
    <property type="entry name" value="P-loop containing nucleotide triphosphate hydrolases"/>
    <property type="match status" value="1"/>
</dbReference>
<proteinExistence type="predicted"/>
<dbReference type="Proteomes" id="UP000187412">
    <property type="component" value="Unassembled WGS sequence"/>
</dbReference>
<comment type="caution">
    <text evidence="6">The sequence shown here is derived from an EMBL/GenBank/DDBJ whole genome shotgun (WGS) entry which is preliminary data.</text>
</comment>
<protein>
    <submittedName>
        <fullName evidence="6">[FeFe] hydrogenase H-cluster maturation GTPase HydF</fullName>
    </submittedName>
</protein>